<gene>
    <name evidence="2" type="ORF">JTE90_005419</name>
</gene>
<evidence type="ECO:0000256" key="1">
    <source>
        <dbReference type="SAM" id="MobiDB-lite"/>
    </source>
</evidence>
<protein>
    <submittedName>
        <fullName evidence="2">Uncharacterized protein</fullName>
    </submittedName>
</protein>
<name>A0AAV6UP85_9ARAC</name>
<dbReference type="Proteomes" id="UP000827092">
    <property type="component" value="Unassembled WGS sequence"/>
</dbReference>
<keyword evidence="3" id="KW-1185">Reference proteome</keyword>
<feature type="compositionally biased region" description="Basic and acidic residues" evidence="1">
    <location>
        <begin position="31"/>
        <end position="51"/>
    </location>
</feature>
<feature type="region of interest" description="Disordered" evidence="1">
    <location>
        <begin position="1"/>
        <end position="51"/>
    </location>
</feature>
<proteinExistence type="predicted"/>
<feature type="compositionally biased region" description="Low complexity" evidence="1">
    <location>
        <begin position="17"/>
        <end position="26"/>
    </location>
</feature>
<sequence length="67" mass="7263">MKPSSNGAAHQPEHPPSLDIPSPSSLTTNSSDDRAQSESRKGTRSDDDYLVIQRDDDRLQLTQGVVG</sequence>
<dbReference type="AlphaFoldDB" id="A0AAV6UP85"/>
<evidence type="ECO:0000313" key="3">
    <source>
        <dbReference type="Proteomes" id="UP000827092"/>
    </source>
</evidence>
<comment type="caution">
    <text evidence="2">The sequence shown here is derived from an EMBL/GenBank/DDBJ whole genome shotgun (WGS) entry which is preliminary data.</text>
</comment>
<reference evidence="2 3" key="1">
    <citation type="journal article" date="2022" name="Nat. Ecol. Evol.">
        <title>A masculinizing supergene underlies an exaggerated male reproductive morph in a spider.</title>
        <authorList>
            <person name="Hendrickx F."/>
            <person name="De Corte Z."/>
            <person name="Sonet G."/>
            <person name="Van Belleghem S.M."/>
            <person name="Kostlbacher S."/>
            <person name="Vangestel C."/>
        </authorList>
    </citation>
    <scope>NUCLEOTIDE SEQUENCE [LARGE SCALE GENOMIC DNA]</scope>
    <source>
        <strain evidence="2">W744_W776</strain>
    </source>
</reference>
<evidence type="ECO:0000313" key="2">
    <source>
        <dbReference type="EMBL" id="KAG8186066.1"/>
    </source>
</evidence>
<dbReference type="EMBL" id="JAFNEN010000314">
    <property type="protein sequence ID" value="KAG8186066.1"/>
    <property type="molecule type" value="Genomic_DNA"/>
</dbReference>
<accession>A0AAV6UP85</accession>
<organism evidence="2 3">
    <name type="scientific">Oedothorax gibbosus</name>
    <dbReference type="NCBI Taxonomy" id="931172"/>
    <lineage>
        <taxon>Eukaryota</taxon>
        <taxon>Metazoa</taxon>
        <taxon>Ecdysozoa</taxon>
        <taxon>Arthropoda</taxon>
        <taxon>Chelicerata</taxon>
        <taxon>Arachnida</taxon>
        <taxon>Araneae</taxon>
        <taxon>Araneomorphae</taxon>
        <taxon>Entelegynae</taxon>
        <taxon>Araneoidea</taxon>
        <taxon>Linyphiidae</taxon>
        <taxon>Erigoninae</taxon>
        <taxon>Oedothorax</taxon>
    </lineage>
</organism>